<sequence length="163" mass="19301">MPVYQEVQRFRQKWLWAFLLLLFALFSSQFYRVFAHHRLIPRPLLLPLLANGAIPVLLLLLFWKARLEVRFDRGGLNYRFFPFQLRERSIRWEEVGKAYPRTYRPIMEYGGWGIRTNWNGRNVAYNVSGDRGLQLELKNGRRVLFGTARPDELAAALNSLGRF</sequence>
<evidence type="ECO:0000256" key="1">
    <source>
        <dbReference type="SAM" id="Phobius"/>
    </source>
</evidence>
<keyword evidence="1" id="KW-0812">Transmembrane</keyword>
<dbReference type="EMBL" id="MWAK01000205">
    <property type="protein sequence ID" value="OPZ91069.1"/>
    <property type="molecule type" value="Genomic_DNA"/>
</dbReference>
<name>A0A1V5MCZ2_UNCT6</name>
<evidence type="ECO:0000313" key="2">
    <source>
        <dbReference type="EMBL" id="OPZ91069.1"/>
    </source>
</evidence>
<comment type="caution">
    <text evidence="2">The sequence shown here is derived from an EMBL/GenBank/DDBJ whole genome shotgun (WGS) entry which is preliminary data.</text>
</comment>
<feature type="transmembrane region" description="Helical" evidence="1">
    <location>
        <begin position="45"/>
        <end position="63"/>
    </location>
</feature>
<reference evidence="2" key="1">
    <citation type="submission" date="2017-02" db="EMBL/GenBank/DDBJ databases">
        <title>Delving into the versatile metabolic prowess of the omnipresent phylum Bacteroidetes.</title>
        <authorList>
            <person name="Nobu M.K."/>
            <person name="Mei R."/>
            <person name="Narihiro T."/>
            <person name="Kuroda K."/>
            <person name="Liu W.-T."/>
        </authorList>
    </citation>
    <scope>NUCLEOTIDE SEQUENCE</scope>
    <source>
        <strain evidence="2">ADurb.Bin417</strain>
    </source>
</reference>
<accession>A0A1V5MCZ2</accession>
<keyword evidence="1" id="KW-0472">Membrane</keyword>
<dbReference type="Proteomes" id="UP000485484">
    <property type="component" value="Unassembled WGS sequence"/>
</dbReference>
<dbReference type="AlphaFoldDB" id="A0A1V5MCZ2"/>
<proteinExistence type="predicted"/>
<protein>
    <recommendedName>
        <fullName evidence="3">Bacterial Pleckstrin homology domain-containing protein</fullName>
    </recommendedName>
</protein>
<organism evidence="2">
    <name type="scientific">candidate division TA06 bacterium ADurb.Bin417</name>
    <dbReference type="NCBI Taxonomy" id="1852828"/>
    <lineage>
        <taxon>Bacteria</taxon>
        <taxon>Bacteria division TA06</taxon>
    </lineage>
</organism>
<gene>
    <name evidence="2" type="ORF">BWY73_01182</name>
</gene>
<keyword evidence="1" id="KW-1133">Transmembrane helix</keyword>
<evidence type="ECO:0008006" key="3">
    <source>
        <dbReference type="Google" id="ProtNLM"/>
    </source>
</evidence>